<dbReference type="GO" id="GO:0016032">
    <property type="term" value="P:viral process"/>
    <property type="evidence" value="ECO:0007669"/>
    <property type="project" value="InterPro"/>
</dbReference>
<evidence type="ECO:0000313" key="1">
    <source>
        <dbReference type="EMBL" id="QRE02547.1"/>
    </source>
</evidence>
<sequence length="450" mass="48294">MDQHDLNNCKATNEDASIGKVAAQYAHSLGMCPDDLAMYALYGSAAWPKGNTPNWVDGLQTARGFQTWLRERVSANYSECNGSNVVAAANALLVCYLLAAASATPHGQSTAVSYISSKCGKLVQTTSQLTRGFSRLVRQTLSECLGMTRDHSIVKLSDIEMQRHVLLRKRNNASQRVSTALSVPAPSQRLGPSEGFWEPGSLNISLNYPGDDDTGLLHSLCTHAKNVPCGNPFDAMVAALVGRTATGVSCVALPADLELCEPTARDVGIRVLSRNVLTCLVRVPLLHPLARARATILASHQACARAIICSDCGHCLNFGKGRFTRVNFKPTQIFYCRDQKEKQCAICTATGRIYCSYCGSPDIREVPLVTNDPSPKSVPRLLAVLANNAALMLASILDEVDVVLPCLGGGDESGDCVACGAPVLKRLTVIQLLYLTSVPGFPCCPRCQHT</sequence>
<dbReference type="Pfam" id="PF03117">
    <property type="entry name" value="Herpes_UL49_1"/>
    <property type="match status" value="1"/>
</dbReference>
<gene>
    <name evidence="1" type="primary">ORF66</name>
</gene>
<protein>
    <submittedName>
        <fullName evidence="1">Uncharacterized protein</fullName>
    </submittedName>
</protein>
<accession>A0A889IW38</accession>
<reference evidence="1" key="1">
    <citation type="submission" date="2019-10" db="EMBL/GenBank/DDBJ databases">
        <title>Otarine herpesvirus 4 in Northern fur seal genital swab.</title>
        <authorList>
            <person name="Deming A.C."/>
            <person name="Wellehan J.F.X."/>
            <person name="Gulland F.M.D."/>
        </authorList>
    </citation>
    <scope>NUCLEOTIDE SEQUENCE</scope>
    <source>
        <strain evidence="1">Cu11-001</strain>
    </source>
</reference>
<dbReference type="InterPro" id="IPR004339">
    <property type="entry name" value="UL49"/>
</dbReference>
<proteinExistence type="predicted"/>
<name>A0A889IW38_9GAMA</name>
<dbReference type="EMBL" id="MN545487">
    <property type="protein sequence ID" value="QRE02547.1"/>
    <property type="molecule type" value="Genomic_DNA"/>
</dbReference>
<dbReference type="GO" id="GO:0019033">
    <property type="term" value="C:viral tegument"/>
    <property type="evidence" value="ECO:0007669"/>
    <property type="project" value="InterPro"/>
</dbReference>
<organism evidence="1">
    <name type="scientific">Otarine gammaherpesvirus 4</name>
    <dbReference type="NCBI Taxonomy" id="2801541"/>
    <lineage>
        <taxon>Viruses</taxon>
        <taxon>Duplodnaviria</taxon>
        <taxon>Heunggongvirae</taxon>
        <taxon>Peploviricota</taxon>
        <taxon>Herviviricetes</taxon>
        <taxon>Herpesvirales</taxon>
        <taxon>Orthoherpesviridae</taxon>
        <taxon>Gammaherpesvirinae</taxon>
    </lineage>
</organism>